<protein>
    <submittedName>
        <fullName evidence="2">Uncharacterized protein</fullName>
    </submittedName>
</protein>
<reference evidence="2" key="1">
    <citation type="journal article" date="2020" name="bioRxiv">
        <title>Single mosquito metatranscriptomics identifies vectors, emerging pathogens and reservoirs in one assay.</title>
        <authorList>
            <person name="Batson J."/>
            <person name="Dudas G."/>
            <person name="Haas-Stapleton E."/>
            <person name="Kistler A.L."/>
            <person name="Li L.M."/>
            <person name="Logan P."/>
            <person name="Ratnasiri K."/>
            <person name="Retallack H."/>
        </authorList>
    </citation>
    <scope>NUCLEOTIDE SEQUENCE</scope>
    <source>
        <strain evidence="2">CMS001_053_ALCO</strain>
    </source>
</reference>
<feature type="region of interest" description="Disordered" evidence="1">
    <location>
        <begin position="724"/>
        <end position="754"/>
    </location>
</feature>
<sequence length="916" mass="101414">MVINMSHSEHVKNRNSSENHVKKILSFADSNTDGGLKATTTDLRCPDIIQTAQKWEEPQVVGNGMGSFVKKKFDIVRHEKGTASVGLDKLKEMVKSGKPADLGNSNDLDYLMWVNEPKELAMSVNFAQMLNFKDIGTDLNVQVVSILESEGANSPIMKFDRTLSYDLFRQEETEVVMVPTAHTKDGPRGDMVKLVNQNSHAIGLSQSIAGKAVGVEMELMNGRSATKMNAIRNRPTDMRQMALKAVLLKLQLTMAHASEPLNIDFESVPFEYEAERKTVTEALSYFPSHDIIIDITKLSDEQREILLVLCSAWPSQRLTNDNRHDIYSALNIAEEEFVLYTSNRDPVQIRFNGIQMHPKAFWAQCVQLFMNLGGLDDLIEVTRDTRGLAPILVHNACRYGRRMSVVSHYPVSSCYYGLNTQTVPNRRYVAPTILESSTLVLLVDNMMLSLYLNNMLYLSENLGLGSKTIFPSFDGDHNTKVLDVLTCFNMTSGNANGSLMSYACPWLCPLGKFHTSGLKVLMIMANDMRLRRSNNLVCCSLNYQVPTKMRVSSATLVKGTQEVDVSKLMGFQSKTKSTGPTIQLVNWYNAVSGDRLPCFGPSAQGAKLRGDELPMLKEIHAYKGNYKIVRVMAITEYEPQRTGEGTLRNTFFQNPQYMEAVAPQQCEEKMVQYKQNSFNVQGLSDMEKAGLTTTVGVPKWHAHYKQIVDYIKGMSVDSPASKGTFVTQPTASTNDSGSNILSSGQAPESSGSSVVSEPINAGILEMSTVSKCDIVEQPMLTKSGNCGVEALKYSIPNMDIGQALSTLGVTVNDAFWLAADDLAKIADNYGRDLMVVTSNGGHEWYSRTGAGKRPCVAIYQESGHFKAMRPTGTCEQKKVLKVLLEPAPSTEEGRLAMRRKIETGQQTRGSVPNPIK</sequence>
<name>A0A894KQP1_9VIRU</name>
<proteinExistence type="predicted"/>
<dbReference type="EMBL" id="MW434092">
    <property type="protein sequence ID" value="QRW42850.1"/>
    <property type="molecule type" value="Genomic_RNA"/>
</dbReference>
<evidence type="ECO:0000313" key="2">
    <source>
        <dbReference type="EMBL" id="QRW42850.1"/>
    </source>
</evidence>
<organism evidence="2">
    <name type="scientific">Keturi virus</name>
    <dbReference type="NCBI Taxonomy" id="2800922"/>
    <lineage>
        <taxon>Viruses</taxon>
        <taxon>Riboviria</taxon>
    </lineage>
</organism>
<accession>A0A894KQP1</accession>
<evidence type="ECO:0000256" key="1">
    <source>
        <dbReference type="SAM" id="MobiDB-lite"/>
    </source>
</evidence>
<feature type="compositionally biased region" description="Low complexity" evidence="1">
    <location>
        <begin position="742"/>
        <end position="754"/>
    </location>
</feature>
<feature type="compositionally biased region" description="Polar residues" evidence="1">
    <location>
        <begin position="724"/>
        <end position="741"/>
    </location>
</feature>